<feature type="coiled-coil region" evidence="1">
    <location>
        <begin position="21"/>
        <end position="48"/>
    </location>
</feature>
<evidence type="ECO:0000256" key="1">
    <source>
        <dbReference type="SAM" id="Coils"/>
    </source>
</evidence>
<feature type="coiled-coil region" evidence="1">
    <location>
        <begin position="237"/>
        <end position="264"/>
    </location>
</feature>
<reference evidence="3" key="1">
    <citation type="submission" date="2021-05" db="EMBL/GenBank/DDBJ databases">
        <title>The genome of the haptophyte Pavlova lutheri (Diacronema luteri, Pavlovales) - a model for lipid biosynthesis in eukaryotic algae.</title>
        <authorList>
            <person name="Hulatt C.J."/>
            <person name="Posewitz M.C."/>
        </authorList>
    </citation>
    <scope>NUCLEOTIDE SEQUENCE</scope>
    <source>
        <strain evidence="3">NIVA-4/92</strain>
    </source>
</reference>
<evidence type="ECO:0000256" key="2">
    <source>
        <dbReference type="SAM" id="MobiDB-lite"/>
    </source>
</evidence>
<evidence type="ECO:0000313" key="4">
    <source>
        <dbReference type="Proteomes" id="UP000751190"/>
    </source>
</evidence>
<proteinExistence type="predicted"/>
<dbReference type="OrthoDB" id="196867at2759"/>
<organism evidence="3 4">
    <name type="scientific">Diacronema lutheri</name>
    <name type="common">Unicellular marine alga</name>
    <name type="synonym">Monochrysis lutheri</name>
    <dbReference type="NCBI Taxonomy" id="2081491"/>
    <lineage>
        <taxon>Eukaryota</taxon>
        <taxon>Haptista</taxon>
        <taxon>Haptophyta</taxon>
        <taxon>Pavlovophyceae</taxon>
        <taxon>Pavlovales</taxon>
        <taxon>Pavlovaceae</taxon>
        <taxon>Diacronema</taxon>
    </lineage>
</organism>
<accession>A0A8J6CE39</accession>
<evidence type="ECO:0000313" key="3">
    <source>
        <dbReference type="EMBL" id="KAG8466520.1"/>
    </source>
</evidence>
<feature type="region of interest" description="Disordered" evidence="2">
    <location>
        <begin position="319"/>
        <end position="348"/>
    </location>
</feature>
<feature type="compositionally biased region" description="Low complexity" evidence="2">
    <location>
        <begin position="410"/>
        <end position="435"/>
    </location>
</feature>
<protein>
    <submittedName>
        <fullName evidence="3">Uncharacterized protein</fullName>
    </submittedName>
</protein>
<gene>
    <name evidence="3" type="ORF">KFE25_007899</name>
</gene>
<sequence length="465" mass="47947">MGTPADRNEYSAFLEVQLERMTSAALNAASFQQRLAELERRMAETDENVLGSVRLARAVEAAVDGRERRAEQDGAGLAREVREMITLVRTQGDGLERAQRELDRLASDVGNLGAREAEARSRAALADRRLADEQSAHERTVGALRRQLDALEERLHTVERECARERRVAEERASVIEDAMTDMEQRIVGIVAGGVREAKAAAAAATAGAPRAVVVEGGGGSGEREARDIGTADGPVFDALELRLDALERALALAELRLDERIRANGALHAQRLGVLARVVEALAGADGAAYAVRGGGADAAPCATVGCSAPSELIPSAARASGRPASARARAPSAAAPPARLARAGAATERAGLARASASLSLRSGAAVRPRAPAPRAHGGAAAGAAARARARGAAPAVPAARGPPSPSDSPSGSAVRSPPLSAARARRAASASPRAREDAASRAAAASAELRSLLDELHGVPRA</sequence>
<feature type="compositionally biased region" description="Low complexity" evidence="2">
    <location>
        <begin position="363"/>
        <end position="402"/>
    </location>
</feature>
<feature type="region of interest" description="Disordered" evidence="2">
    <location>
        <begin position="363"/>
        <end position="449"/>
    </location>
</feature>
<dbReference type="EMBL" id="JAGTXO010000007">
    <property type="protein sequence ID" value="KAG8466520.1"/>
    <property type="molecule type" value="Genomic_DNA"/>
</dbReference>
<comment type="caution">
    <text evidence="3">The sequence shown here is derived from an EMBL/GenBank/DDBJ whole genome shotgun (WGS) entry which is preliminary data.</text>
</comment>
<dbReference type="Proteomes" id="UP000751190">
    <property type="component" value="Unassembled WGS sequence"/>
</dbReference>
<keyword evidence="4" id="KW-1185">Reference proteome</keyword>
<name>A0A8J6CE39_DIALT</name>
<feature type="coiled-coil region" evidence="1">
    <location>
        <begin position="95"/>
        <end position="186"/>
    </location>
</feature>
<dbReference type="AlphaFoldDB" id="A0A8J6CE39"/>
<keyword evidence="1" id="KW-0175">Coiled coil</keyword>